<sequence length="278" mass="30726">MTKRNIHYSYDNCFATKVSVGVVLVLFHAMSSRKFFVGGNWKMNGDSKSIEGYIKLLNDNTLPGNVEIVIAPPFVYLERIRKQLKPAVGLSAQNCYKVEKGAFTGEVSASMLRDVGCDWVILGHSERRHILHESDELVAEKVSIALNSGLGVIFCVGEKLDEREGGKTKDVCFRQLASLLKYKLDWNNIVIAYEPVWAIGTGKTASPEQAQEVHVWIRDWLKQNVSADAAAKCRIIYGGSVTGDNCRALGKQSDIDGFLVGGASLKPEFLKIIEARSD</sequence>
<dbReference type="GO" id="GO:0005829">
    <property type="term" value="C:cytosol"/>
    <property type="evidence" value="ECO:0007669"/>
    <property type="project" value="TreeGrafter"/>
</dbReference>
<evidence type="ECO:0000256" key="5">
    <source>
        <dbReference type="ARBA" id="ARBA00019397"/>
    </source>
</evidence>
<proteinExistence type="inferred from homology"/>
<keyword evidence="6 9" id="KW-0312">Gluconeogenesis</keyword>
<keyword evidence="11" id="KW-1185">Reference proteome</keyword>
<dbReference type="InterPro" id="IPR020861">
    <property type="entry name" value="Triosephosphate_isomerase_AS"/>
</dbReference>
<evidence type="ECO:0000256" key="1">
    <source>
        <dbReference type="ARBA" id="ARBA00004680"/>
    </source>
</evidence>
<keyword evidence="8 9" id="KW-0413">Isomerase</keyword>
<evidence type="ECO:0000256" key="2">
    <source>
        <dbReference type="ARBA" id="ARBA00004742"/>
    </source>
</evidence>
<accession>A0A0V0RNX2</accession>
<evidence type="ECO:0000256" key="4">
    <source>
        <dbReference type="ARBA" id="ARBA00011738"/>
    </source>
</evidence>
<evidence type="ECO:0000256" key="3">
    <source>
        <dbReference type="ARBA" id="ARBA00007422"/>
    </source>
</evidence>
<dbReference type="InterPro" id="IPR035990">
    <property type="entry name" value="TIM_sf"/>
</dbReference>
<evidence type="ECO:0000313" key="10">
    <source>
        <dbReference type="EMBL" id="KRX16214.1"/>
    </source>
</evidence>
<dbReference type="Pfam" id="PF00121">
    <property type="entry name" value="TIM"/>
    <property type="match status" value="1"/>
</dbReference>
<dbReference type="OrthoDB" id="6715177at2759"/>
<dbReference type="GO" id="GO:0046166">
    <property type="term" value="P:glyceraldehyde-3-phosphate biosynthetic process"/>
    <property type="evidence" value="ECO:0007669"/>
    <property type="project" value="TreeGrafter"/>
</dbReference>
<evidence type="ECO:0000313" key="11">
    <source>
        <dbReference type="Proteomes" id="UP000054630"/>
    </source>
</evidence>
<name>A0A0V0RNX2_9BILA</name>
<evidence type="ECO:0000256" key="8">
    <source>
        <dbReference type="ARBA" id="ARBA00023235"/>
    </source>
</evidence>
<comment type="catalytic activity">
    <reaction evidence="9">
        <text>D-glyceraldehyde 3-phosphate = dihydroxyacetone phosphate</text>
        <dbReference type="Rhea" id="RHEA:18585"/>
        <dbReference type="ChEBI" id="CHEBI:57642"/>
        <dbReference type="ChEBI" id="CHEBI:59776"/>
        <dbReference type="EC" id="5.3.1.1"/>
    </reaction>
</comment>
<dbReference type="STRING" id="6336.A0A0V0RNX2"/>
<reference evidence="10 11" key="1">
    <citation type="submission" date="2015-01" db="EMBL/GenBank/DDBJ databases">
        <title>Evolution of Trichinella species and genotypes.</title>
        <authorList>
            <person name="Korhonen P.K."/>
            <person name="Edoardo P."/>
            <person name="Giuseppe L.R."/>
            <person name="Gasser R.B."/>
        </authorList>
    </citation>
    <scope>NUCLEOTIDE SEQUENCE [LARGE SCALE GENOMIC DNA]</scope>
    <source>
        <strain evidence="10">ISS37</strain>
    </source>
</reference>
<dbReference type="InterPro" id="IPR000652">
    <property type="entry name" value="Triosephosphate_isomerase"/>
</dbReference>
<evidence type="ECO:0000256" key="9">
    <source>
        <dbReference type="RuleBase" id="RU363013"/>
    </source>
</evidence>
<dbReference type="PANTHER" id="PTHR21139:SF2">
    <property type="entry name" value="TRIOSEPHOSPHATE ISOMERASE"/>
    <property type="match status" value="1"/>
</dbReference>
<dbReference type="CDD" id="cd00311">
    <property type="entry name" value="TIM"/>
    <property type="match status" value="1"/>
</dbReference>
<dbReference type="PROSITE" id="PS00171">
    <property type="entry name" value="TIM_1"/>
    <property type="match status" value="1"/>
</dbReference>
<evidence type="ECO:0000256" key="7">
    <source>
        <dbReference type="ARBA" id="ARBA00023152"/>
    </source>
</evidence>
<dbReference type="GO" id="GO:0006096">
    <property type="term" value="P:glycolytic process"/>
    <property type="evidence" value="ECO:0007669"/>
    <property type="project" value="UniProtKB-UniPathway"/>
</dbReference>
<organism evidence="10 11">
    <name type="scientific">Trichinella nelsoni</name>
    <dbReference type="NCBI Taxonomy" id="6336"/>
    <lineage>
        <taxon>Eukaryota</taxon>
        <taxon>Metazoa</taxon>
        <taxon>Ecdysozoa</taxon>
        <taxon>Nematoda</taxon>
        <taxon>Enoplea</taxon>
        <taxon>Dorylaimia</taxon>
        <taxon>Trichinellida</taxon>
        <taxon>Trichinellidae</taxon>
        <taxon>Trichinella</taxon>
    </lineage>
</organism>
<dbReference type="AlphaFoldDB" id="A0A0V0RNX2"/>
<dbReference type="Gene3D" id="3.20.20.70">
    <property type="entry name" value="Aldolase class I"/>
    <property type="match status" value="1"/>
</dbReference>
<comment type="caution">
    <text evidence="10">The sequence shown here is derived from an EMBL/GenBank/DDBJ whole genome shotgun (WGS) entry which is preliminary data.</text>
</comment>
<dbReference type="PROSITE" id="PS51440">
    <property type="entry name" value="TIM_2"/>
    <property type="match status" value="1"/>
</dbReference>
<dbReference type="PANTHER" id="PTHR21139">
    <property type="entry name" value="TRIOSEPHOSPHATE ISOMERASE"/>
    <property type="match status" value="1"/>
</dbReference>
<dbReference type="EC" id="5.3.1.1" evidence="9"/>
<evidence type="ECO:0000256" key="6">
    <source>
        <dbReference type="ARBA" id="ARBA00022432"/>
    </source>
</evidence>
<comment type="subunit">
    <text evidence="4">Homodimer.</text>
</comment>
<dbReference type="Proteomes" id="UP000054630">
    <property type="component" value="Unassembled WGS sequence"/>
</dbReference>
<dbReference type="InterPro" id="IPR013785">
    <property type="entry name" value="Aldolase_TIM"/>
</dbReference>
<comment type="pathway">
    <text evidence="2 9">Carbohydrate biosynthesis; gluconeogenesis.</text>
</comment>
<dbReference type="InterPro" id="IPR022896">
    <property type="entry name" value="TrioseP_Isoase_bac/euk"/>
</dbReference>
<gene>
    <name evidence="10" type="primary">tpi-1</name>
    <name evidence="10" type="ORF">T07_6506</name>
</gene>
<keyword evidence="7 9" id="KW-0324">Glycolysis</keyword>
<dbReference type="SMR" id="A0A0V0RNX2"/>
<dbReference type="FunFam" id="3.20.20.70:FF:000025">
    <property type="entry name" value="Triosephosphate isomerase"/>
    <property type="match status" value="1"/>
</dbReference>
<dbReference type="UniPathway" id="UPA00138"/>
<dbReference type="EMBL" id="JYDL01000112">
    <property type="protein sequence ID" value="KRX16214.1"/>
    <property type="molecule type" value="Genomic_DNA"/>
</dbReference>
<comment type="pathway">
    <text evidence="1 9">Carbohydrate degradation; glycolysis; D-glyceraldehyde 3-phosphate from glycerone phosphate: step 1/1.</text>
</comment>
<dbReference type="GO" id="GO:0019563">
    <property type="term" value="P:glycerol catabolic process"/>
    <property type="evidence" value="ECO:0007669"/>
    <property type="project" value="TreeGrafter"/>
</dbReference>
<protein>
    <recommendedName>
        <fullName evidence="5 9">Triosephosphate isomerase</fullName>
        <ecNumber evidence="9">5.3.1.1</ecNumber>
    </recommendedName>
</protein>
<dbReference type="GO" id="GO:0004807">
    <property type="term" value="F:triose-phosphate isomerase activity"/>
    <property type="evidence" value="ECO:0007669"/>
    <property type="project" value="UniProtKB-EC"/>
</dbReference>
<dbReference type="HAMAP" id="MF_00147_B">
    <property type="entry name" value="TIM_B"/>
    <property type="match status" value="1"/>
</dbReference>
<dbReference type="NCBIfam" id="TIGR00419">
    <property type="entry name" value="tim"/>
    <property type="match status" value="1"/>
</dbReference>
<dbReference type="SUPFAM" id="SSF51351">
    <property type="entry name" value="Triosephosphate isomerase (TIM)"/>
    <property type="match status" value="1"/>
</dbReference>
<dbReference type="GO" id="GO:0006094">
    <property type="term" value="P:gluconeogenesis"/>
    <property type="evidence" value="ECO:0007669"/>
    <property type="project" value="UniProtKB-UniPathway"/>
</dbReference>
<dbReference type="UniPathway" id="UPA00109">
    <property type="reaction ID" value="UER00189"/>
</dbReference>
<comment type="similarity">
    <text evidence="3 9">Belongs to the triosephosphate isomerase family.</text>
</comment>